<gene>
    <name evidence="2" type="ORF">FN846DRAFT_903098</name>
</gene>
<feature type="compositionally biased region" description="Low complexity" evidence="1">
    <location>
        <begin position="92"/>
        <end position="102"/>
    </location>
</feature>
<keyword evidence="3" id="KW-1185">Reference proteome</keyword>
<proteinExistence type="predicted"/>
<dbReference type="OrthoDB" id="3464356at2759"/>
<sequence>MSPQQADRNGLSVADGEMALCVELPMLGFAIGVFLKQHLDGCIAPDKARGRAWVTDQAAKSTTNVFGPQFNNATIHGSPVYNLNLSPEDPESPVSSESSCSSSEDESDDIATDTFQATYKGFDHTQKWYLQSGRAVEDVLYEAYFDPKLEPSILALLRDWIIDLGNETMMGWFSSDEQKEIKDSVPKLPAPSDLFAKSLERFCGVRTTKDLRRVLRTTSELPPDTEYNWDEHFDSEWADMVIRAFVVLFDTPGQPLCGSHLEDWYSSQIWSPILDKCFLSLPGMSLERKESCCVATALRKNRNRIDTTMRAKSGPRLDGIIRTVEDDSYEYGGLEVARTFRGTSSTKWLDDSRKLIRALRDMLGRLHRLVDGDVEVVGKLQVVGIVTAGLALQLCRLFNPHGYVCLLKREKVHQVPSSVDKLQDLLLLLAYVVKIKGIIKECVATVKGLRGVSSPEDLYKEIMNAGGSSPVRKAKATLPWPADSP</sequence>
<evidence type="ECO:0000313" key="2">
    <source>
        <dbReference type="EMBL" id="KAA8913166.1"/>
    </source>
</evidence>
<evidence type="ECO:0000313" key="3">
    <source>
        <dbReference type="Proteomes" id="UP000326924"/>
    </source>
</evidence>
<dbReference type="Proteomes" id="UP000326924">
    <property type="component" value="Unassembled WGS sequence"/>
</dbReference>
<comment type="caution">
    <text evidence="2">The sequence shown here is derived from an EMBL/GenBank/DDBJ whole genome shotgun (WGS) entry which is preliminary data.</text>
</comment>
<protein>
    <submittedName>
        <fullName evidence="2">Uncharacterized protein</fullName>
    </submittedName>
</protein>
<dbReference type="InParanoid" id="A0A5J5F923"/>
<organism evidence="2 3">
    <name type="scientific">Sphaerosporella brunnea</name>
    <dbReference type="NCBI Taxonomy" id="1250544"/>
    <lineage>
        <taxon>Eukaryota</taxon>
        <taxon>Fungi</taxon>
        <taxon>Dikarya</taxon>
        <taxon>Ascomycota</taxon>
        <taxon>Pezizomycotina</taxon>
        <taxon>Pezizomycetes</taxon>
        <taxon>Pezizales</taxon>
        <taxon>Pyronemataceae</taxon>
        <taxon>Sphaerosporella</taxon>
    </lineage>
</organism>
<dbReference type="EMBL" id="VXIS01000017">
    <property type="protein sequence ID" value="KAA8913166.1"/>
    <property type="molecule type" value="Genomic_DNA"/>
</dbReference>
<dbReference type="AlphaFoldDB" id="A0A5J5F923"/>
<feature type="region of interest" description="Disordered" evidence="1">
    <location>
        <begin position="81"/>
        <end position="107"/>
    </location>
</feature>
<name>A0A5J5F923_9PEZI</name>
<evidence type="ECO:0000256" key="1">
    <source>
        <dbReference type="SAM" id="MobiDB-lite"/>
    </source>
</evidence>
<accession>A0A5J5F923</accession>
<reference evidence="2 3" key="1">
    <citation type="submission" date="2019-09" db="EMBL/GenBank/DDBJ databases">
        <title>Draft genome of the ectomycorrhizal ascomycete Sphaerosporella brunnea.</title>
        <authorList>
            <consortium name="DOE Joint Genome Institute"/>
            <person name="Benucci G.M."/>
            <person name="Marozzi G."/>
            <person name="Antonielli L."/>
            <person name="Sanchez S."/>
            <person name="Marco P."/>
            <person name="Wang X."/>
            <person name="Falini L.B."/>
            <person name="Barry K."/>
            <person name="Haridas S."/>
            <person name="Lipzen A."/>
            <person name="Labutti K."/>
            <person name="Grigoriev I.V."/>
            <person name="Murat C."/>
            <person name="Martin F."/>
            <person name="Albertini E."/>
            <person name="Donnini D."/>
            <person name="Bonito G."/>
        </authorList>
    </citation>
    <scope>NUCLEOTIDE SEQUENCE [LARGE SCALE GENOMIC DNA]</scope>
    <source>
        <strain evidence="2 3">Sb_GMNB300</strain>
    </source>
</reference>